<keyword evidence="2" id="KW-1185">Reference proteome</keyword>
<sequence>MQFKNEVSKCLETFLNEAKNAEHMVKEVLSDGGGEVINSTVKSVLEKSGISSQKGFKKYSSKIIGCGSLDAKTLKMEDWKAILENILQERVTLRTVCDGITVGRKILKNQVEVLEHCAKCLQALVRCSQEEFFYVLQGSMFADLRMEIKEHLEYVKDLVGSIERSRDYLSDIVQHPEFLPPAEQEFNRLKNRYRLAENDVILWLAYVEYRYNNE</sequence>
<evidence type="ECO:0000313" key="2">
    <source>
        <dbReference type="Proteomes" id="UP000887116"/>
    </source>
</evidence>
<reference evidence="1" key="1">
    <citation type="submission" date="2020-07" db="EMBL/GenBank/DDBJ databases">
        <title>Multicomponent nature underlies the extraordinary mechanical properties of spider dragline silk.</title>
        <authorList>
            <person name="Kono N."/>
            <person name="Nakamura H."/>
            <person name="Mori M."/>
            <person name="Yoshida Y."/>
            <person name="Ohtoshi R."/>
            <person name="Malay A.D."/>
            <person name="Moran D.A.P."/>
            <person name="Tomita M."/>
            <person name="Numata K."/>
            <person name="Arakawa K."/>
        </authorList>
    </citation>
    <scope>NUCLEOTIDE SEQUENCE</scope>
</reference>
<dbReference type="OrthoDB" id="413361at2759"/>
<proteinExistence type="predicted"/>
<accession>A0A8X6GJC2</accession>
<dbReference type="Proteomes" id="UP000887116">
    <property type="component" value="Unassembled WGS sequence"/>
</dbReference>
<dbReference type="AlphaFoldDB" id="A0A8X6GJC2"/>
<evidence type="ECO:0000313" key="1">
    <source>
        <dbReference type="EMBL" id="GFR04259.1"/>
    </source>
</evidence>
<name>A0A8X6GJC2_TRICU</name>
<comment type="caution">
    <text evidence="1">The sequence shown here is derived from an EMBL/GenBank/DDBJ whole genome shotgun (WGS) entry which is preliminary data.</text>
</comment>
<gene>
    <name evidence="1" type="ORF">TNCT_197671</name>
</gene>
<dbReference type="EMBL" id="BMAO01025677">
    <property type="protein sequence ID" value="GFR04259.1"/>
    <property type="molecule type" value="Genomic_DNA"/>
</dbReference>
<organism evidence="1 2">
    <name type="scientific">Trichonephila clavata</name>
    <name type="common">Joro spider</name>
    <name type="synonym">Nephila clavata</name>
    <dbReference type="NCBI Taxonomy" id="2740835"/>
    <lineage>
        <taxon>Eukaryota</taxon>
        <taxon>Metazoa</taxon>
        <taxon>Ecdysozoa</taxon>
        <taxon>Arthropoda</taxon>
        <taxon>Chelicerata</taxon>
        <taxon>Arachnida</taxon>
        <taxon>Araneae</taxon>
        <taxon>Araneomorphae</taxon>
        <taxon>Entelegynae</taxon>
        <taxon>Araneoidea</taxon>
        <taxon>Nephilidae</taxon>
        <taxon>Trichonephila</taxon>
    </lineage>
</organism>
<protein>
    <submittedName>
        <fullName evidence="1">Uncharacterized protein</fullName>
    </submittedName>
</protein>